<dbReference type="AlphaFoldDB" id="A0A0F8YCJ3"/>
<sequence length="223" mass="25923">MRLNEKTDLSELPEGELKKIKTNIRKGAQDTDQRWANALELVHTAYELAQVQRPDITMESAWKQYEEMINHAVQELAKARGLDDEWRMTSSSLREAAESWKGKYYNGKPIRILKTVKDKNGNITQYKIEDKNKKWTDYVKPEQLTESKEVEEIQFSMETNVDGLPVNVIKKAKNIEELIKPFFDHNITGCDIELRHRSANNVCLHFCKDGKRTGDKVTIKKLK</sequence>
<evidence type="ECO:0000313" key="1">
    <source>
        <dbReference type="EMBL" id="KKK71395.1"/>
    </source>
</evidence>
<dbReference type="EMBL" id="LAZR01057756">
    <property type="protein sequence ID" value="KKK71395.1"/>
    <property type="molecule type" value="Genomic_DNA"/>
</dbReference>
<organism evidence="1">
    <name type="scientific">marine sediment metagenome</name>
    <dbReference type="NCBI Taxonomy" id="412755"/>
    <lineage>
        <taxon>unclassified sequences</taxon>
        <taxon>metagenomes</taxon>
        <taxon>ecological metagenomes</taxon>
    </lineage>
</organism>
<name>A0A0F8YCJ3_9ZZZZ</name>
<proteinExistence type="predicted"/>
<comment type="caution">
    <text evidence="1">The sequence shown here is derived from an EMBL/GenBank/DDBJ whole genome shotgun (WGS) entry which is preliminary data.</text>
</comment>
<gene>
    <name evidence="1" type="ORF">LCGC14_2914330</name>
</gene>
<protein>
    <submittedName>
        <fullName evidence="1">Uncharacterized protein</fullName>
    </submittedName>
</protein>
<reference evidence="1" key="1">
    <citation type="journal article" date="2015" name="Nature">
        <title>Complex archaea that bridge the gap between prokaryotes and eukaryotes.</title>
        <authorList>
            <person name="Spang A."/>
            <person name="Saw J.H."/>
            <person name="Jorgensen S.L."/>
            <person name="Zaremba-Niedzwiedzka K."/>
            <person name="Martijn J."/>
            <person name="Lind A.E."/>
            <person name="van Eijk R."/>
            <person name="Schleper C."/>
            <person name="Guy L."/>
            <person name="Ettema T.J."/>
        </authorList>
    </citation>
    <scope>NUCLEOTIDE SEQUENCE</scope>
</reference>
<accession>A0A0F8YCJ3</accession>